<dbReference type="STRING" id="98765.A0A2R6R115"/>
<keyword evidence="4" id="KW-1185">Reference proteome</keyword>
<dbReference type="PROSITE" id="PS50011">
    <property type="entry name" value="PROTEIN_KINASE_DOM"/>
    <property type="match status" value="1"/>
</dbReference>
<evidence type="ECO:0000256" key="1">
    <source>
        <dbReference type="SAM" id="MobiDB-lite"/>
    </source>
</evidence>
<accession>A0A2R6R115</accession>
<dbReference type="SUPFAM" id="SSF56112">
    <property type="entry name" value="Protein kinase-like (PK-like)"/>
    <property type="match status" value="1"/>
</dbReference>
<evidence type="ECO:0000313" key="3">
    <source>
        <dbReference type="EMBL" id="PSS18944.1"/>
    </source>
</evidence>
<dbReference type="Proteomes" id="UP000186601">
    <property type="component" value="Unassembled WGS sequence"/>
</dbReference>
<dbReference type="PANTHER" id="PTHR38248">
    <property type="entry name" value="FUNK1 6"/>
    <property type="match status" value="1"/>
</dbReference>
<dbReference type="SMART" id="SM00220">
    <property type="entry name" value="S_TKc"/>
    <property type="match status" value="1"/>
</dbReference>
<dbReference type="AlphaFoldDB" id="A0A2R6R115"/>
<dbReference type="GO" id="GO:0004672">
    <property type="term" value="F:protein kinase activity"/>
    <property type="evidence" value="ECO:0007669"/>
    <property type="project" value="InterPro"/>
</dbReference>
<dbReference type="PANTHER" id="PTHR38248:SF2">
    <property type="entry name" value="FUNK1 11"/>
    <property type="match status" value="1"/>
</dbReference>
<evidence type="ECO:0000313" key="4">
    <source>
        <dbReference type="Proteomes" id="UP000186601"/>
    </source>
</evidence>
<organism evidence="3 4">
    <name type="scientific">Hermanssonia centrifuga</name>
    <dbReference type="NCBI Taxonomy" id="98765"/>
    <lineage>
        <taxon>Eukaryota</taxon>
        <taxon>Fungi</taxon>
        <taxon>Dikarya</taxon>
        <taxon>Basidiomycota</taxon>
        <taxon>Agaricomycotina</taxon>
        <taxon>Agaricomycetes</taxon>
        <taxon>Polyporales</taxon>
        <taxon>Meruliaceae</taxon>
        <taxon>Hermanssonia</taxon>
    </lineage>
</organism>
<proteinExistence type="predicted"/>
<dbReference type="OrthoDB" id="2803898at2759"/>
<feature type="region of interest" description="Disordered" evidence="1">
    <location>
        <begin position="374"/>
        <end position="394"/>
    </location>
</feature>
<reference evidence="3 4" key="1">
    <citation type="submission" date="2018-02" db="EMBL/GenBank/DDBJ databases">
        <title>Genome sequence of the basidiomycete white-rot fungus Phlebia centrifuga.</title>
        <authorList>
            <person name="Granchi Z."/>
            <person name="Peng M."/>
            <person name="de Vries R.P."/>
            <person name="Hilden K."/>
            <person name="Makela M.R."/>
            <person name="Grigoriev I."/>
            <person name="Riley R."/>
        </authorList>
    </citation>
    <scope>NUCLEOTIDE SEQUENCE [LARGE SCALE GENOMIC DNA]</scope>
    <source>
        <strain evidence="3 4">FBCC195</strain>
    </source>
</reference>
<sequence length="717" mass="81353">MDSRPAKENWQVISTPLGSAPEVSVQFFLNRFLPPLSSGIDITGVVSSLKRRGRKGHRAITDQGRWRSFAMDPKRRNEPEYDVFAPLIKVAEAISNEGSIRHAIQALDYRHNAFPTLNLYDRTGISRPDAYLVSKGCTRSGADLRWSDIVVPGEYHKEDTAAVRMENAEKISWSMRNCMRYDARRRFIFGFTIENTNMRLWFCDRSQVVICKPFNFITEHAYFTYFLLSVSMTGPHQLGYDPTIKLLGDSEDPRYEITVRSDLDGSERIYRTLGLLSDAGACALRGRGTRVWKAIKIEDGQECGEPVALKDSWIDAGRPREGYILTQMRGYNNPERLSGYAEKFFLTAECYGDVFVDRELGHVDAVRPFLMPESRSLSESDSNTTPRAPTSSMGCEDALISHKKPGQNIHPSVGRQVHHRIVFKEICTSLYREKSLSTIFRLLGQVAGALLIMHDAGWIHHDISPGNILVDENGCAKLTDLEYAQRMDDTAREELRVGTPNFMAVEVDSQCYQYLPLSRYCVGLESTQQDSDPERTTRLIAAAFNMERHGPLLPERNSLEHRAVRPLPPHIPLRYNPIHDLESLWWIAVYFVLGMQLKPDSEAESQTFCADELYPTTQQRYYAGRLFFNATSRFSVMNDSTFFAAIVQSLSPSLHDIGMVLEDVRMELFRTYSHVEQDASTIDHKAAEGLHALLLEGFLDIAGTLQENDLVVCPFKE</sequence>
<dbReference type="InterPro" id="IPR011009">
    <property type="entry name" value="Kinase-like_dom_sf"/>
</dbReference>
<gene>
    <name evidence="3" type="ORF">PHLCEN_2v3160</name>
</gene>
<evidence type="ECO:0000259" key="2">
    <source>
        <dbReference type="PROSITE" id="PS50011"/>
    </source>
</evidence>
<dbReference type="GO" id="GO:0005524">
    <property type="term" value="F:ATP binding"/>
    <property type="evidence" value="ECO:0007669"/>
    <property type="project" value="InterPro"/>
</dbReference>
<dbReference type="InterPro" id="IPR040976">
    <property type="entry name" value="Pkinase_fungal"/>
</dbReference>
<dbReference type="Gene3D" id="1.10.510.10">
    <property type="entry name" value="Transferase(Phosphotransferase) domain 1"/>
    <property type="match status" value="1"/>
</dbReference>
<protein>
    <recommendedName>
        <fullName evidence="2">Protein kinase domain-containing protein</fullName>
    </recommendedName>
</protein>
<feature type="compositionally biased region" description="Polar residues" evidence="1">
    <location>
        <begin position="375"/>
        <end position="393"/>
    </location>
</feature>
<dbReference type="Pfam" id="PF17667">
    <property type="entry name" value="Pkinase_fungal"/>
    <property type="match status" value="1"/>
</dbReference>
<feature type="domain" description="Protein kinase" evidence="2">
    <location>
        <begin position="277"/>
        <end position="643"/>
    </location>
</feature>
<name>A0A2R6R115_9APHY</name>
<dbReference type="EMBL" id="MLYV02000283">
    <property type="protein sequence ID" value="PSS18944.1"/>
    <property type="molecule type" value="Genomic_DNA"/>
</dbReference>
<dbReference type="InterPro" id="IPR000719">
    <property type="entry name" value="Prot_kinase_dom"/>
</dbReference>
<comment type="caution">
    <text evidence="3">The sequence shown here is derived from an EMBL/GenBank/DDBJ whole genome shotgun (WGS) entry which is preliminary data.</text>
</comment>